<accession>A0A7N2MMJ1</accession>
<keyword evidence="4" id="KW-1185">Reference proteome</keyword>
<dbReference type="EMBL" id="LRBV02000010">
    <property type="status" value="NOT_ANNOTATED_CDS"/>
    <property type="molecule type" value="Genomic_DNA"/>
</dbReference>
<dbReference type="EnsemblPlants" id="QL10p001200:mrna">
    <property type="protein sequence ID" value="QL10p001200:mrna"/>
    <property type="gene ID" value="QL10p001200"/>
</dbReference>
<proteinExistence type="predicted"/>
<dbReference type="Proteomes" id="UP000594261">
    <property type="component" value="Chromosome 10"/>
</dbReference>
<feature type="compositionally biased region" description="Basic and acidic residues" evidence="1">
    <location>
        <begin position="37"/>
        <end position="51"/>
    </location>
</feature>
<feature type="compositionally biased region" description="Pro residues" evidence="1">
    <location>
        <begin position="59"/>
        <end position="77"/>
    </location>
</feature>
<reference evidence="3 4" key="1">
    <citation type="journal article" date="2016" name="G3 (Bethesda)">
        <title>First Draft Assembly and Annotation of the Genome of a California Endemic Oak Quercus lobata Nee (Fagaceae).</title>
        <authorList>
            <person name="Sork V.L."/>
            <person name="Fitz-Gibbon S.T."/>
            <person name="Puiu D."/>
            <person name="Crepeau M."/>
            <person name="Gugger P.F."/>
            <person name="Sherman R."/>
            <person name="Stevens K."/>
            <person name="Langley C.H."/>
            <person name="Pellegrini M."/>
            <person name="Salzberg S.L."/>
        </authorList>
    </citation>
    <scope>NUCLEOTIDE SEQUENCE [LARGE SCALE GENOMIC DNA]</scope>
    <source>
        <strain evidence="3 4">cv. SW786</strain>
    </source>
</reference>
<dbReference type="Gramene" id="QL10p001200:mrna">
    <property type="protein sequence ID" value="QL10p001200:mrna"/>
    <property type="gene ID" value="QL10p001200"/>
</dbReference>
<dbReference type="InParanoid" id="A0A7N2MMJ1"/>
<reference evidence="3" key="2">
    <citation type="submission" date="2021-01" db="UniProtKB">
        <authorList>
            <consortium name="EnsemblPlants"/>
        </authorList>
    </citation>
    <scope>IDENTIFICATION</scope>
</reference>
<feature type="region of interest" description="Disordered" evidence="1">
    <location>
        <begin position="37"/>
        <end position="77"/>
    </location>
</feature>
<protein>
    <submittedName>
        <fullName evidence="3">Uncharacterized protein</fullName>
    </submittedName>
</protein>
<dbReference type="AlphaFoldDB" id="A0A7N2MMJ1"/>
<feature type="chain" id="PRO_5029827815" evidence="2">
    <location>
        <begin position="25"/>
        <end position="77"/>
    </location>
</feature>
<keyword evidence="2" id="KW-0732">Signal</keyword>
<evidence type="ECO:0000256" key="2">
    <source>
        <dbReference type="SAM" id="SignalP"/>
    </source>
</evidence>
<name>A0A7N2MMJ1_QUELO</name>
<sequence>MSSKVNRGLLLGLLLLTALSLAWSLFFTDENMKKLTEARDGKELSGVDSSKRSFGPYKVPQPPPPHSHGRPGPNPLP</sequence>
<organism evidence="3 4">
    <name type="scientific">Quercus lobata</name>
    <name type="common">Valley oak</name>
    <dbReference type="NCBI Taxonomy" id="97700"/>
    <lineage>
        <taxon>Eukaryota</taxon>
        <taxon>Viridiplantae</taxon>
        <taxon>Streptophyta</taxon>
        <taxon>Embryophyta</taxon>
        <taxon>Tracheophyta</taxon>
        <taxon>Spermatophyta</taxon>
        <taxon>Magnoliopsida</taxon>
        <taxon>eudicotyledons</taxon>
        <taxon>Gunneridae</taxon>
        <taxon>Pentapetalae</taxon>
        <taxon>rosids</taxon>
        <taxon>fabids</taxon>
        <taxon>Fagales</taxon>
        <taxon>Fagaceae</taxon>
        <taxon>Quercus</taxon>
    </lineage>
</organism>
<evidence type="ECO:0000313" key="4">
    <source>
        <dbReference type="Proteomes" id="UP000594261"/>
    </source>
</evidence>
<evidence type="ECO:0000256" key="1">
    <source>
        <dbReference type="SAM" id="MobiDB-lite"/>
    </source>
</evidence>
<feature type="signal peptide" evidence="2">
    <location>
        <begin position="1"/>
        <end position="24"/>
    </location>
</feature>
<evidence type="ECO:0000313" key="3">
    <source>
        <dbReference type="EnsemblPlants" id="QL10p001200:mrna"/>
    </source>
</evidence>